<sequence>MPRSAKPRLITLLSLGHTDSSALNPAGRHASLRHILASYHDIRRVLSLLGVYATSFGCGFTSGRVTVACVALLFEHVLAAMNEPL</sequence>
<organism evidence="1 2">
    <name type="scientific">Plicaturopsis crispa FD-325 SS-3</name>
    <dbReference type="NCBI Taxonomy" id="944288"/>
    <lineage>
        <taxon>Eukaryota</taxon>
        <taxon>Fungi</taxon>
        <taxon>Dikarya</taxon>
        <taxon>Basidiomycota</taxon>
        <taxon>Agaricomycotina</taxon>
        <taxon>Agaricomycetes</taxon>
        <taxon>Agaricomycetidae</taxon>
        <taxon>Amylocorticiales</taxon>
        <taxon>Amylocorticiaceae</taxon>
        <taxon>Plicatura</taxon>
        <taxon>Plicaturopsis crispa</taxon>
    </lineage>
</organism>
<evidence type="ECO:0000313" key="2">
    <source>
        <dbReference type="Proteomes" id="UP000053263"/>
    </source>
</evidence>
<keyword evidence="2" id="KW-1185">Reference proteome</keyword>
<dbReference type="HOGENOM" id="CLU_2513597_0_0_1"/>
<gene>
    <name evidence="1" type="ORF">PLICRDRAFT_47412</name>
</gene>
<dbReference type="AlphaFoldDB" id="A0A0C9SPW9"/>
<dbReference type="Proteomes" id="UP000053263">
    <property type="component" value="Unassembled WGS sequence"/>
</dbReference>
<accession>A0A0C9SPW9</accession>
<name>A0A0C9SPW9_PLICR</name>
<protein>
    <submittedName>
        <fullName evidence="1">Uncharacterized protein</fullName>
    </submittedName>
</protein>
<dbReference type="EMBL" id="KN832585">
    <property type="protein sequence ID" value="KII83067.1"/>
    <property type="molecule type" value="Genomic_DNA"/>
</dbReference>
<proteinExistence type="predicted"/>
<evidence type="ECO:0000313" key="1">
    <source>
        <dbReference type="EMBL" id="KII83067.1"/>
    </source>
</evidence>
<reference evidence="1 2" key="1">
    <citation type="submission" date="2014-06" db="EMBL/GenBank/DDBJ databases">
        <title>Evolutionary Origins and Diversification of the Mycorrhizal Mutualists.</title>
        <authorList>
            <consortium name="DOE Joint Genome Institute"/>
            <consortium name="Mycorrhizal Genomics Consortium"/>
            <person name="Kohler A."/>
            <person name="Kuo A."/>
            <person name="Nagy L.G."/>
            <person name="Floudas D."/>
            <person name="Copeland A."/>
            <person name="Barry K.W."/>
            <person name="Cichocki N."/>
            <person name="Veneault-Fourrey C."/>
            <person name="LaButti K."/>
            <person name="Lindquist E.A."/>
            <person name="Lipzen A."/>
            <person name="Lundell T."/>
            <person name="Morin E."/>
            <person name="Murat C."/>
            <person name="Riley R."/>
            <person name="Ohm R."/>
            <person name="Sun H."/>
            <person name="Tunlid A."/>
            <person name="Henrissat B."/>
            <person name="Grigoriev I.V."/>
            <person name="Hibbett D.S."/>
            <person name="Martin F."/>
        </authorList>
    </citation>
    <scope>NUCLEOTIDE SEQUENCE [LARGE SCALE GENOMIC DNA]</scope>
    <source>
        <strain evidence="1 2">FD-325 SS-3</strain>
    </source>
</reference>